<dbReference type="EMBL" id="LAQI01000194">
    <property type="protein sequence ID" value="KKY15458.1"/>
    <property type="molecule type" value="Genomic_DNA"/>
</dbReference>
<dbReference type="AlphaFoldDB" id="A0A0G2FUA2"/>
<evidence type="ECO:0000256" key="2">
    <source>
        <dbReference type="SAM" id="SignalP"/>
    </source>
</evidence>
<keyword evidence="2" id="KW-0732">Signal</keyword>
<gene>
    <name evidence="3" type="ORF">UCDDS831_g07577</name>
</gene>
<organism evidence="3 4">
    <name type="scientific">Diplodia seriata</name>
    <dbReference type="NCBI Taxonomy" id="420778"/>
    <lineage>
        <taxon>Eukaryota</taxon>
        <taxon>Fungi</taxon>
        <taxon>Dikarya</taxon>
        <taxon>Ascomycota</taxon>
        <taxon>Pezizomycotina</taxon>
        <taxon>Dothideomycetes</taxon>
        <taxon>Dothideomycetes incertae sedis</taxon>
        <taxon>Botryosphaeriales</taxon>
        <taxon>Botryosphaeriaceae</taxon>
        <taxon>Diplodia</taxon>
    </lineage>
</organism>
<evidence type="ECO:0000256" key="1">
    <source>
        <dbReference type="SAM" id="MobiDB-lite"/>
    </source>
</evidence>
<name>A0A0G2FUA2_9PEZI</name>
<feature type="region of interest" description="Disordered" evidence="1">
    <location>
        <begin position="97"/>
        <end position="136"/>
    </location>
</feature>
<dbReference type="Proteomes" id="UP000034182">
    <property type="component" value="Unassembled WGS sequence"/>
</dbReference>
<accession>A0A0G2FUA2</accession>
<comment type="caution">
    <text evidence="3">The sequence shown here is derived from an EMBL/GenBank/DDBJ whole genome shotgun (WGS) entry which is preliminary data.</text>
</comment>
<feature type="signal peptide" evidence="2">
    <location>
        <begin position="1"/>
        <end position="19"/>
    </location>
</feature>
<evidence type="ECO:0000313" key="3">
    <source>
        <dbReference type="EMBL" id="KKY15458.1"/>
    </source>
</evidence>
<feature type="chain" id="PRO_5002544239" evidence="2">
    <location>
        <begin position="20"/>
        <end position="191"/>
    </location>
</feature>
<evidence type="ECO:0000313" key="4">
    <source>
        <dbReference type="Proteomes" id="UP000034182"/>
    </source>
</evidence>
<sequence>MRSSLFNIAVFSAISISQAAPIVANFNVAQSIHRVEQRTPIAPKTKLFLGAEVAVSGSTDKATRTLPQNRDLDDDVSVFDITDDSGAKPEIKHIMVPKNFPNDTTEEASPVESADSSTASARSTEDDEEPQQQGQQEVLGSIAACGIDKAGRNYCQTTDGWFEYRCETGEVTYYRHIPYADEEVCSDGSIA</sequence>
<feature type="compositionally biased region" description="Low complexity" evidence="1">
    <location>
        <begin position="112"/>
        <end position="122"/>
    </location>
</feature>
<protein>
    <submittedName>
        <fullName evidence="3">Uncharacterized protein</fullName>
    </submittedName>
</protein>
<reference evidence="3 4" key="1">
    <citation type="submission" date="2015-03" db="EMBL/GenBank/DDBJ databases">
        <authorList>
            <person name="Morales-Cruz A."/>
            <person name="Amrine K.C."/>
            <person name="Cantu D."/>
        </authorList>
    </citation>
    <scope>NUCLEOTIDE SEQUENCE [LARGE SCALE GENOMIC DNA]</scope>
    <source>
        <strain evidence="3">DS831</strain>
    </source>
</reference>
<proteinExistence type="predicted"/>
<reference evidence="3 4" key="2">
    <citation type="submission" date="2015-05" db="EMBL/GenBank/DDBJ databases">
        <title>Distinctive expansion of gene families associated with plant cell wall degradation and secondary metabolism in the genomes of grapevine trunk pathogens.</title>
        <authorList>
            <person name="Lawrence D.P."/>
            <person name="Travadon R."/>
            <person name="Rolshausen P.E."/>
            <person name="Baumgartner K."/>
        </authorList>
    </citation>
    <scope>NUCLEOTIDE SEQUENCE [LARGE SCALE GENOMIC DNA]</scope>
    <source>
        <strain evidence="3">DS831</strain>
    </source>
</reference>